<feature type="signal peptide" evidence="2">
    <location>
        <begin position="1"/>
        <end position="23"/>
    </location>
</feature>
<dbReference type="Proteomes" id="UP000787672">
    <property type="component" value="Unassembled WGS sequence"/>
</dbReference>
<evidence type="ECO:0000313" key="5">
    <source>
        <dbReference type="Proteomes" id="UP000787672"/>
    </source>
</evidence>
<dbReference type="Pfam" id="PF18998">
    <property type="entry name" value="Flg_new_2"/>
    <property type="match status" value="1"/>
</dbReference>
<dbReference type="Pfam" id="PF00395">
    <property type="entry name" value="SLH"/>
    <property type="match status" value="3"/>
</dbReference>
<keyword evidence="1" id="KW-0677">Repeat</keyword>
<evidence type="ECO:0000259" key="3">
    <source>
        <dbReference type="PROSITE" id="PS51272"/>
    </source>
</evidence>
<gene>
    <name evidence="4" type="ORF">KQI82_08925</name>
</gene>
<feature type="domain" description="SLH" evidence="3">
    <location>
        <begin position="2017"/>
        <end position="2066"/>
    </location>
</feature>
<comment type="caution">
    <text evidence="4">The sequence shown here is derived from an EMBL/GenBank/DDBJ whole genome shotgun (WGS) entry which is preliminary data.</text>
</comment>
<dbReference type="InterPro" id="IPR044060">
    <property type="entry name" value="Bacterial_rp_domain"/>
</dbReference>
<dbReference type="PROSITE" id="PS51272">
    <property type="entry name" value="SLH"/>
    <property type="match status" value="3"/>
</dbReference>
<feature type="chain" id="PRO_5046544402" evidence="2">
    <location>
        <begin position="24"/>
        <end position="2066"/>
    </location>
</feature>
<proteinExistence type="predicted"/>
<evidence type="ECO:0000313" key="4">
    <source>
        <dbReference type="EMBL" id="MBU5627028.1"/>
    </source>
</evidence>
<keyword evidence="2" id="KW-0732">Signal</keyword>
<dbReference type="PANTHER" id="PTHR45661">
    <property type="entry name" value="SURFACE ANTIGEN"/>
    <property type="match status" value="1"/>
</dbReference>
<evidence type="ECO:0000256" key="1">
    <source>
        <dbReference type="ARBA" id="ARBA00022737"/>
    </source>
</evidence>
<dbReference type="EMBL" id="JAHLQN010000001">
    <property type="protein sequence ID" value="MBU5627028.1"/>
    <property type="molecule type" value="Genomic_DNA"/>
</dbReference>
<protein>
    <submittedName>
        <fullName evidence="4">Leucine-rich repeat protein</fullName>
    </submittedName>
</protein>
<keyword evidence="5" id="KW-1185">Reference proteome</keyword>
<reference evidence="4 5" key="1">
    <citation type="submission" date="2021-06" db="EMBL/GenBank/DDBJ databases">
        <authorList>
            <person name="Sun Q."/>
            <person name="Li D."/>
        </authorList>
    </citation>
    <scope>NUCLEOTIDE SEQUENCE [LARGE SCALE GENOMIC DNA]</scope>
    <source>
        <strain evidence="4 5">MSJ-2</strain>
    </source>
</reference>
<feature type="domain" description="SLH" evidence="3">
    <location>
        <begin position="1892"/>
        <end position="1952"/>
    </location>
</feature>
<evidence type="ECO:0000256" key="2">
    <source>
        <dbReference type="SAM" id="SignalP"/>
    </source>
</evidence>
<sequence length="2066" mass="216293">MKKRLLASLLALCMVMTVLPATALATEGAPEGEAPNICTQGDGCTAEIHKEDCPLYVVLVDEPEGAEPAATKRVAALIAALPEYANAVPDDVEDIEAAQAAYDALSEEEQAAVDGELVSKLADLTELAKDLKGYEPPHDTEVYDMQPVASGNCGAAENESSVQWALTQNNADISNPTYTLTISGRGTMADFPSTNAQPWLGGNGYPNRARITAIVVEEGITSLGERTFRQLEAVTSLSLPSTLQNIPHLPALEKLYALESITVPEDNQFYKVIDNVLFTKDGTILIKYPISKRGTSYTVPSGTLTISASAFQETRNLEILTLNDELACVESYAVNDSKIKNLIIGSGPLEISNNAFQSCSDLTAVSGGTNVSAIGNYAFQNCAALTSAQFTDKLISIGEHAFEKCTQLDSIAASGTTFTNLSSIGQYAFYQTGLTTFPMSYDTPLTTIPYNAFYQTALTKITIPDAVTTLAENAFRMSQSAEAGMESSLKTINIGANSRLQTIGNYAFYGASFGTVQLPDTVTTVGQHTFGLNANASVFDFSRIKDNAAASQNSVYNLYSNSSNVIYFNSTAAENQFSVAKSSFVIAITNGGTFAPEAVFESGKLAAPVKEDYAFGGWYTRDGVSGEWGEAVTSPAAGQTYYAKWVERGDVSGMGTVQSPYVLSDGAHIYALARILEKQPASDSDEILSDQLKADYLLFGYLSDYKAAYTAIQCAYYELSADITLSNRDADGTYNGFCGIPNFCGGSFDGKEHIITLDMDFSKYPAEAKSIGGVFANTEKAAIKNLKLAGKATGTLTLISTATLKDVGLLIGATSNGAQPTTLENITADATIDMTVDLGVSQCAYIAAMVGRGYSVTMKNCVNKGNFTAASENPTTNAPRVAGLVGHAYTGFQLEDCANEGTITTTGSGPLTTGDLMGTSSSPIYKNCVSSGSVSSQVGTLSVFSGMRTDCVKADGNVIRVTITGKAGDRIVNADAGINYTYREASDQVFELPVYYNQDGVRNYSKYMQDEHFAVNRDSRLFLYDLRNTSFTTKLSTEDAFTDALPFSSWATALPISTAEHLLWMQKAINDGDEAAIKALYTLGGKSVENLDSETARIVLRSAYYKLQNDVAVTGENGFTGIGDMDSFGGHFDGGGHTVTLTISETVPSLAENTYFGLFGRMLPLTDGVVEVRNLNIVSSFDLSLPMDASYSAYVGGLAGYASGVTLDNVNVTLEKMNLSKNGDQGAGSQGGVNAGGCFGAEFTWLGTCPTVKIDCTITADWPAAEANKKVGSLYVGGFAGHGQYGGSVEFIGGNGINANNIPTPRIGGIMGYSWSSNTLDGLLVKNSTGHAITMSGATAQIGTLIGYHTTSSAAADVVSVSADGVVVEGPFVLNGRHAGGLFGYVDTTGIVNIANCVLSDGIDVSYTVNNGYYGGLIGYANMKNAPLRLRDTAVGVNVPDSGIYTGALIGYMTKESDIEAQNSVYVTRSGEAAVGRKQGVPNAPVSTIDGTAVLDTAVLAGAKSFGDTTEHLLTGGALPALTVGPESIFALAGGEVTLTKAGMAKASFAWNGRSFYTSEDITIDPKALTADDVTVTGVNSSYASDEAAAAALDAIAIVYGDKVLARGTDYTVEQITSDGSHKFMIAFTGNYSGTTEASYTVSDTALTASAQGYTGVYDAAEHGIAVSAPEGAAITYGEDSESLGETNPSYTDAGTYVVYWRAEKDGSAVTGSAVVILTPATLTIAADNQSIYLGSALPDTYTYTVSGLVGNDILTTEPTVTCPTADAGTAGTYPITVSGAAAGDNYTITYKPGTLTVSRRSGGGSGSSTYSVSADNVKNGSLSVSPKNAGKGSTVTITAKPDDGYTLHELTVTDTNGNTVKLTKKSDTQYTFTMPGSKVTVKAVFARIKQPGTGFIDVPANAYYADAVAWAVEQGITIGTSAATFSPSASCTRAQMVTFLWRAAGSPSPKSGGSSFADVQSGAYYYDAVLWAVENGITTGTSATTFAPDAAVTRSQTVTFLYRAAGSPAASGSSFADVPVDAYYASAVSWAVNEGITNGTSTTTFSPQADCTRGQIVTFMYRSAQ</sequence>
<accession>A0ABS6FAB9</accession>
<feature type="domain" description="SLH" evidence="3">
    <location>
        <begin position="1953"/>
        <end position="2016"/>
    </location>
</feature>
<dbReference type="InterPro" id="IPR001119">
    <property type="entry name" value="SLH_dom"/>
</dbReference>
<dbReference type="InterPro" id="IPR041286">
    <property type="entry name" value="MBG_2"/>
</dbReference>
<name>A0ABS6FAB9_9FIRM</name>
<organism evidence="4 5">
    <name type="scientific">Dysosmobacter acutus</name>
    <dbReference type="NCBI Taxonomy" id="2841504"/>
    <lineage>
        <taxon>Bacteria</taxon>
        <taxon>Bacillati</taxon>
        <taxon>Bacillota</taxon>
        <taxon>Clostridia</taxon>
        <taxon>Eubacteriales</taxon>
        <taxon>Oscillospiraceae</taxon>
        <taxon>Dysosmobacter</taxon>
    </lineage>
</organism>
<dbReference type="Pfam" id="PF13306">
    <property type="entry name" value="LRR_5"/>
    <property type="match status" value="3"/>
</dbReference>
<dbReference type="Pfam" id="PF18676">
    <property type="entry name" value="MBG_2"/>
    <property type="match status" value="1"/>
</dbReference>
<dbReference type="PANTHER" id="PTHR45661:SF3">
    <property type="entry name" value="IG-LIKE DOMAIN-CONTAINING PROTEIN"/>
    <property type="match status" value="1"/>
</dbReference>
<dbReference type="InterPro" id="IPR053139">
    <property type="entry name" value="Surface_bspA-like"/>
</dbReference>
<dbReference type="InterPro" id="IPR026906">
    <property type="entry name" value="LRR_5"/>
</dbReference>